<evidence type="ECO:0000313" key="6">
    <source>
        <dbReference type="Proteomes" id="UP000234503"/>
    </source>
</evidence>
<comment type="caution">
    <text evidence="5">The sequence shown here is derived from an EMBL/GenBank/DDBJ whole genome shotgun (WGS) entry which is preliminary data.</text>
</comment>
<dbReference type="InterPro" id="IPR036291">
    <property type="entry name" value="NAD(P)-bd_dom_sf"/>
</dbReference>
<dbReference type="SUPFAM" id="SSF55347">
    <property type="entry name" value="Glyceraldehyde-3-phosphate dehydrogenase-like, C-terminal domain"/>
    <property type="match status" value="1"/>
</dbReference>
<dbReference type="GO" id="GO:0000166">
    <property type="term" value="F:nucleotide binding"/>
    <property type="evidence" value="ECO:0007669"/>
    <property type="project" value="InterPro"/>
</dbReference>
<protein>
    <submittedName>
        <fullName evidence="5">Oxidoreductase</fullName>
    </submittedName>
</protein>
<dbReference type="PANTHER" id="PTHR43708">
    <property type="entry name" value="CONSERVED EXPRESSED OXIDOREDUCTASE (EUROFUNG)"/>
    <property type="match status" value="1"/>
</dbReference>
<dbReference type="InterPro" id="IPR055170">
    <property type="entry name" value="GFO_IDH_MocA-like_dom"/>
</dbReference>
<dbReference type="Proteomes" id="UP000234503">
    <property type="component" value="Unassembled WGS sequence"/>
</dbReference>
<accession>A0A2N5E922</accession>
<dbReference type="Pfam" id="PF01408">
    <property type="entry name" value="GFO_IDH_MocA"/>
    <property type="match status" value="1"/>
</dbReference>
<evidence type="ECO:0000256" key="2">
    <source>
        <dbReference type="ARBA" id="ARBA00023002"/>
    </source>
</evidence>
<dbReference type="RefSeq" id="WP_101823317.1">
    <property type="nucleotide sequence ID" value="NZ_PJZH01000003.1"/>
</dbReference>
<evidence type="ECO:0000259" key="4">
    <source>
        <dbReference type="Pfam" id="PF22725"/>
    </source>
</evidence>
<evidence type="ECO:0000313" key="5">
    <source>
        <dbReference type="EMBL" id="PLR38398.1"/>
    </source>
</evidence>
<evidence type="ECO:0000256" key="1">
    <source>
        <dbReference type="ARBA" id="ARBA00010928"/>
    </source>
</evidence>
<dbReference type="EMBL" id="PJZH01000003">
    <property type="protein sequence ID" value="PLR38398.1"/>
    <property type="molecule type" value="Genomic_DNA"/>
</dbReference>
<comment type="similarity">
    <text evidence="1">Belongs to the Gfo/Idh/MocA family.</text>
</comment>
<name>A0A2N5E922_9GAMM</name>
<keyword evidence="6" id="KW-1185">Reference proteome</keyword>
<dbReference type="SUPFAM" id="SSF51735">
    <property type="entry name" value="NAD(P)-binding Rossmann-fold domains"/>
    <property type="match status" value="1"/>
</dbReference>
<feature type="domain" description="Gfo/Idh/MocA-like oxidoreductase N-terminal" evidence="3">
    <location>
        <begin position="11"/>
        <end position="136"/>
    </location>
</feature>
<dbReference type="GO" id="GO:0016491">
    <property type="term" value="F:oxidoreductase activity"/>
    <property type="evidence" value="ECO:0007669"/>
    <property type="project" value="UniProtKB-KW"/>
</dbReference>
<proteinExistence type="inferred from homology"/>
<organism evidence="5 6">
    <name type="scientific">Chimaeribacter coloradensis</name>
    <dbReference type="NCBI Taxonomy" id="2060068"/>
    <lineage>
        <taxon>Bacteria</taxon>
        <taxon>Pseudomonadati</taxon>
        <taxon>Pseudomonadota</taxon>
        <taxon>Gammaproteobacteria</taxon>
        <taxon>Enterobacterales</taxon>
        <taxon>Yersiniaceae</taxon>
        <taxon>Chimaeribacter</taxon>
    </lineage>
</organism>
<dbReference type="InterPro" id="IPR000683">
    <property type="entry name" value="Gfo/Idh/MocA-like_OxRdtase_N"/>
</dbReference>
<dbReference type="Gene3D" id="3.30.360.10">
    <property type="entry name" value="Dihydrodipicolinate Reductase, domain 2"/>
    <property type="match status" value="1"/>
</dbReference>
<dbReference type="Pfam" id="PF22725">
    <property type="entry name" value="GFO_IDH_MocA_C3"/>
    <property type="match status" value="1"/>
</dbReference>
<dbReference type="InterPro" id="IPR051317">
    <property type="entry name" value="Gfo/Idh/MocA_oxidoreduct"/>
</dbReference>
<sequence length="359" mass="39154">MTHQRVSSPVIRTALVGFGISGQVFHAPLLAADPHFSLAAIVTGNAERRQAAQQRYPQARLIADWDALMQQIDSGALALDLIVLGTPPAQHAQQAHDASRRGLHLVVDKPFAANAAEAETMIAEAQANNTLLTVFHNRRWDGDFLTLKRLLAEEQLGRVRSFESRFEWWRPEGFGNWRDRVTLAEGGGLLLDLGSHLIDQAIQLFGPVREASAELARYGSPAISDSDEDAFVSLLHENGVRSRLWMNGQAARPAPRFHLLGSRAAFTSWGLDNQEPSLAAGMTPTDAAYGVTPAAQWGALGEGDNAQPVPHERGNYPAFYQQLARALHDGAPAPVEAREALAVLRLIDDLHARFAVRNA</sequence>
<dbReference type="Gene3D" id="3.40.50.720">
    <property type="entry name" value="NAD(P)-binding Rossmann-like Domain"/>
    <property type="match status" value="1"/>
</dbReference>
<dbReference type="OrthoDB" id="9774191at2"/>
<gene>
    <name evidence="5" type="ORF">CYR32_05200</name>
</gene>
<feature type="domain" description="GFO/IDH/MocA-like oxidoreductase" evidence="4">
    <location>
        <begin position="144"/>
        <end position="266"/>
    </location>
</feature>
<dbReference type="AlphaFoldDB" id="A0A2N5E922"/>
<keyword evidence="2" id="KW-0560">Oxidoreductase</keyword>
<evidence type="ECO:0000259" key="3">
    <source>
        <dbReference type="Pfam" id="PF01408"/>
    </source>
</evidence>
<dbReference type="PANTHER" id="PTHR43708:SF5">
    <property type="entry name" value="CONSERVED EXPRESSED OXIDOREDUCTASE (EUROFUNG)-RELATED"/>
    <property type="match status" value="1"/>
</dbReference>
<reference evidence="5 6" key="1">
    <citation type="submission" date="2017-12" db="EMBL/GenBank/DDBJ databases">
        <title>Characterization of six clinical isolates of Enterochimera gen. nov., a novel genus of the Yersiniaciae family and the three species Enterochimera arupensis sp. nov., Enterochimera coloradensis sp. nov, and Enterochimera californica sp. nov.</title>
        <authorList>
            <person name="Rossi A."/>
            <person name="Fisher M."/>
        </authorList>
    </citation>
    <scope>NUCLEOTIDE SEQUENCE [LARGE SCALE GENOMIC DNA]</scope>
    <source>
        <strain evidence="6">2016-Iso4</strain>
    </source>
</reference>